<dbReference type="PROSITE" id="PS51892">
    <property type="entry name" value="SUBTILASE"/>
    <property type="match status" value="1"/>
</dbReference>
<comment type="caution">
    <text evidence="10">The sequence shown here is derived from an EMBL/GenBank/DDBJ whole genome shotgun (WGS) entry which is preliminary data.</text>
</comment>
<evidence type="ECO:0000256" key="5">
    <source>
        <dbReference type="ARBA" id="ARBA00022825"/>
    </source>
</evidence>
<dbReference type="PROSITE" id="PS00137">
    <property type="entry name" value="SUBTILASE_HIS"/>
    <property type="match status" value="1"/>
</dbReference>
<evidence type="ECO:0000313" key="11">
    <source>
        <dbReference type="Proteomes" id="UP000239759"/>
    </source>
</evidence>
<feature type="compositionally biased region" description="Basic residues" evidence="7">
    <location>
        <begin position="339"/>
        <end position="349"/>
    </location>
</feature>
<dbReference type="InterPro" id="IPR036852">
    <property type="entry name" value="Peptidase_S8/S53_dom_sf"/>
</dbReference>
<reference evidence="9" key="2">
    <citation type="submission" date="2022-09" db="EMBL/GenBank/DDBJ databases">
        <title>Genome analysis and characterization of larvicidal activity of Brevibacillus strains.</title>
        <authorList>
            <person name="Patrusheva E.V."/>
            <person name="Izotova A.O."/>
            <person name="Toshchakov S.V."/>
            <person name="Sineoky S.P."/>
        </authorList>
    </citation>
    <scope>NUCLEOTIDE SEQUENCE</scope>
    <source>
        <strain evidence="9">VKPM_B-13247</strain>
    </source>
</reference>
<feature type="active site" description="Charge relay system" evidence="6">
    <location>
        <position position="288"/>
    </location>
</feature>
<evidence type="ECO:0000256" key="2">
    <source>
        <dbReference type="ARBA" id="ARBA00022670"/>
    </source>
</evidence>
<feature type="compositionally biased region" description="Basic and acidic residues" evidence="7">
    <location>
        <begin position="350"/>
        <end position="364"/>
    </location>
</feature>
<evidence type="ECO:0000256" key="1">
    <source>
        <dbReference type="ARBA" id="ARBA00011073"/>
    </source>
</evidence>
<dbReference type="AlphaFoldDB" id="A0AAP8Q988"/>
<evidence type="ECO:0000313" key="10">
    <source>
        <dbReference type="EMBL" id="PPA91486.1"/>
    </source>
</evidence>
<accession>A0AAP8Q988</accession>
<dbReference type="InterPro" id="IPR050131">
    <property type="entry name" value="Peptidase_S8_subtilisin-like"/>
</dbReference>
<dbReference type="InterPro" id="IPR034202">
    <property type="entry name" value="Subtilisin_Carlsberg-like"/>
</dbReference>
<keyword evidence="3" id="KW-0479">Metal-binding</keyword>
<dbReference type="GO" id="GO:0004252">
    <property type="term" value="F:serine-type endopeptidase activity"/>
    <property type="evidence" value="ECO:0007669"/>
    <property type="project" value="UniProtKB-UniRule"/>
</dbReference>
<dbReference type="GO" id="GO:0046872">
    <property type="term" value="F:metal ion binding"/>
    <property type="evidence" value="ECO:0007669"/>
    <property type="project" value="UniProtKB-KW"/>
</dbReference>
<dbReference type="EMBL" id="PRKQ01000038">
    <property type="protein sequence ID" value="PPA91486.1"/>
    <property type="molecule type" value="Genomic_DNA"/>
</dbReference>
<dbReference type="InterPro" id="IPR023827">
    <property type="entry name" value="Peptidase_S8_Asp-AS"/>
</dbReference>
<keyword evidence="2 6" id="KW-0645">Protease</keyword>
<evidence type="ECO:0000256" key="4">
    <source>
        <dbReference type="ARBA" id="ARBA00022801"/>
    </source>
</evidence>
<dbReference type="Gene3D" id="3.40.50.200">
    <property type="entry name" value="Peptidase S8/S53 domain"/>
    <property type="match status" value="1"/>
</dbReference>
<keyword evidence="5 6" id="KW-0720">Serine protease</keyword>
<evidence type="ECO:0000259" key="8">
    <source>
        <dbReference type="Pfam" id="PF00082"/>
    </source>
</evidence>
<comment type="similarity">
    <text evidence="1 6">Belongs to the peptidase S8 family.</text>
</comment>
<dbReference type="EMBL" id="JAPTNE010000036">
    <property type="protein sequence ID" value="MCZ0809482.1"/>
    <property type="molecule type" value="Genomic_DNA"/>
</dbReference>
<sequence length="385" mass="42261">MYKIISFPKTLGYSICAKKLAENQSIMPSVRHCASVGCLLVAQDEFEKLTKLIGQEGYTVSNEVQVRLHSQDRQDEIPWGVEHMGAPALWHVTQGKGIKVAVIDTGISHSHPDLKGQVKGKVSVISGAGRNNLGGHGTHVAGTIAAVANNRGIVGIAPQVDLYDVQAFGADGTANISDIIAGLNWAIEQKVDIINMSFGTSEDHPAFHQALRVASKNGIKLVASAGNNGGGLEYPAAYREVIAVGAINQQAKLAEFSARGRGLNTVAPGVGIKSTWLNKEYRTLDGTSMAAAHISGLYALRLAQQRSRATNRFNKQANNRRNKRTNIQEEAIEKNHEKNHVKKHEKKHEKKSEKKHEKDRKNIEENNTAHNRRNRFNLLSLFKRR</sequence>
<reference evidence="10 11" key="1">
    <citation type="submission" date="2018-02" db="EMBL/GenBank/DDBJ databases">
        <title>Comparative analysis of genomes of three Brevibacillus laterosporus strains producers of potent antimicrobials isolated from silage.</title>
        <authorList>
            <person name="Kojic M."/>
            <person name="Miljkovic M."/>
            <person name="Studholme D."/>
            <person name="Filipic B."/>
        </authorList>
    </citation>
    <scope>NUCLEOTIDE SEQUENCE [LARGE SCALE GENOMIC DNA]</scope>
    <source>
        <strain evidence="10 11">BGSP11</strain>
    </source>
</reference>
<protein>
    <submittedName>
        <fullName evidence="9 10">Peptidase</fullName>
    </submittedName>
</protein>
<dbReference type="RefSeq" id="WP_104033330.1">
    <property type="nucleotide sequence ID" value="NZ_JANSGW010000036.1"/>
</dbReference>
<feature type="domain" description="Peptidase S8/S53" evidence="8">
    <location>
        <begin position="95"/>
        <end position="305"/>
    </location>
</feature>
<evidence type="ECO:0000256" key="3">
    <source>
        <dbReference type="ARBA" id="ARBA00022723"/>
    </source>
</evidence>
<dbReference type="Proteomes" id="UP000239759">
    <property type="component" value="Unassembled WGS sequence"/>
</dbReference>
<dbReference type="InterPro" id="IPR000209">
    <property type="entry name" value="Peptidase_S8/S53_dom"/>
</dbReference>
<feature type="active site" description="Charge relay system" evidence="6">
    <location>
        <position position="104"/>
    </location>
</feature>
<feature type="region of interest" description="Disordered" evidence="7">
    <location>
        <begin position="311"/>
        <end position="385"/>
    </location>
</feature>
<keyword evidence="4 6" id="KW-0378">Hydrolase</keyword>
<dbReference type="CDD" id="cd07477">
    <property type="entry name" value="Peptidases_S8_Subtilisin_subset"/>
    <property type="match status" value="1"/>
</dbReference>
<feature type="active site" description="Charge relay system" evidence="6">
    <location>
        <position position="136"/>
    </location>
</feature>
<dbReference type="InterPro" id="IPR015500">
    <property type="entry name" value="Peptidase_S8_subtilisin-rel"/>
</dbReference>
<gene>
    <name evidence="10" type="ORF">C4A77_22305</name>
    <name evidence="9" type="ORF">O0554_21700</name>
</gene>
<evidence type="ECO:0000256" key="7">
    <source>
        <dbReference type="SAM" id="MobiDB-lite"/>
    </source>
</evidence>
<evidence type="ECO:0000313" key="9">
    <source>
        <dbReference type="EMBL" id="MCZ0809482.1"/>
    </source>
</evidence>
<name>A0AAP8Q988_BRELA</name>
<dbReference type="PANTHER" id="PTHR43806">
    <property type="entry name" value="PEPTIDASE S8"/>
    <property type="match status" value="1"/>
</dbReference>
<organism evidence="10 11">
    <name type="scientific">Brevibacillus laterosporus</name>
    <name type="common">Bacillus laterosporus</name>
    <dbReference type="NCBI Taxonomy" id="1465"/>
    <lineage>
        <taxon>Bacteria</taxon>
        <taxon>Bacillati</taxon>
        <taxon>Bacillota</taxon>
        <taxon>Bacilli</taxon>
        <taxon>Bacillales</taxon>
        <taxon>Paenibacillaceae</taxon>
        <taxon>Brevibacillus</taxon>
    </lineage>
</organism>
<dbReference type="GO" id="GO:0006508">
    <property type="term" value="P:proteolysis"/>
    <property type="evidence" value="ECO:0007669"/>
    <property type="project" value="UniProtKB-KW"/>
</dbReference>
<dbReference type="PRINTS" id="PR00723">
    <property type="entry name" value="SUBTILISIN"/>
</dbReference>
<evidence type="ECO:0000256" key="6">
    <source>
        <dbReference type="PROSITE-ProRule" id="PRU01240"/>
    </source>
</evidence>
<dbReference type="SUPFAM" id="SSF52743">
    <property type="entry name" value="Subtilisin-like"/>
    <property type="match status" value="1"/>
</dbReference>
<dbReference type="PANTHER" id="PTHR43806:SF11">
    <property type="entry name" value="CEREVISIN-RELATED"/>
    <property type="match status" value="1"/>
</dbReference>
<dbReference type="Pfam" id="PF00082">
    <property type="entry name" value="Peptidase_S8"/>
    <property type="match status" value="1"/>
</dbReference>
<dbReference type="Proteomes" id="UP001077662">
    <property type="component" value="Unassembled WGS sequence"/>
</dbReference>
<dbReference type="InterPro" id="IPR022398">
    <property type="entry name" value="Peptidase_S8_His-AS"/>
</dbReference>
<proteinExistence type="inferred from homology"/>
<dbReference type="PROSITE" id="PS00136">
    <property type="entry name" value="SUBTILASE_ASP"/>
    <property type="match status" value="1"/>
</dbReference>